<dbReference type="SMART" id="SM00471">
    <property type="entry name" value="HDc"/>
    <property type="match status" value="1"/>
</dbReference>
<dbReference type="Pfam" id="PF01966">
    <property type="entry name" value="HD"/>
    <property type="match status" value="1"/>
</dbReference>
<sequence length="394" mass="46389">MNNLLNFSKIHLQESEPTEAFIKDPILKTINFSKEQFWLYEIVNTFEFQRLAKIKQLSLTINNFPSCTHTRLTHSLGVYELCNRFTQHFIASGDLDKNKDQIAINIALATSLLHDIGHGPLSHALERALPHFHHEKMAVLLLNSPETKINLLLRKKAKEDNLDEFFYIQEIEKVFNKTSEHKWIIDLISSDIDIDRLDFLIRDSYYSGVQYGSTVDVSLLIKWSLLRKDANGDLRFFFQLKAKYMIGNFLLTRYHMYEELYRNRASLVYEDLLCKTFSYIKENQEYFKNLEPFKKISFLFSELDNWNIMSFLSLTDELFLSLFNELTNMDFKMLKFFRALFLGFSNKEDISTYLSKNPLEKDTSLGGEKITISFWDTKQESIVESTINISDFYN</sequence>
<dbReference type="EMBL" id="LWUJ01000011">
    <property type="protein sequence ID" value="OAL10182.1"/>
    <property type="molecule type" value="Genomic_DNA"/>
</dbReference>
<keyword evidence="3" id="KW-1185">Reference proteome</keyword>
<protein>
    <submittedName>
        <fullName evidence="2">Deoxyguanosinetriphosphate triphosphohydrolase</fullName>
    </submittedName>
</protein>
<dbReference type="InterPro" id="IPR003607">
    <property type="entry name" value="HD/PDEase_dom"/>
</dbReference>
<dbReference type="InterPro" id="IPR006674">
    <property type="entry name" value="HD_domain"/>
</dbReference>
<reference evidence="3" key="1">
    <citation type="submission" date="2016-04" db="EMBL/GenBank/DDBJ databases">
        <authorList>
            <person name="Quiroz-Castaneda R.E."/>
            <person name="Martinez-Ocampo F."/>
        </authorList>
    </citation>
    <scope>NUCLEOTIDE SEQUENCE [LARGE SCALE GENOMIC DNA]</scope>
    <source>
        <strain evidence="3">INIFAP01</strain>
    </source>
</reference>
<evidence type="ECO:0000259" key="1">
    <source>
        <dbReference type="SMART" id="SM00471"/>
    </source>
</evidence>
<gene>
    <name evidence="2" type="ORF">A6V39_01895</name>
</gene>
<dbReference type="Gene3D" id="1.10.3210.10">
    <property type="entry name" value="Hypothetical protein af1432"/>
    <property type="match status" value="1"/>
</dbReference>
<evidence type="ECO:0000313" key="3">
    <source>
        <dbReference type="Proteomes" id="UP000077623"/>
    </source>
</evidence>
<dbReference type="AlphaFoldDB" id="A0A1A9QC78"/>
<dbReference type="RefSeq" id="WP_187150031.1">
    <property type="nucleotide sequence ID" value="NZ_LWUJ01000011.1"/>
</dbReference>
<dbReference type="PANTHER" id="PTHR11373">
    <property type="entry name" value="DEOXYNUCLEOSIDE TRIPHOSPHATE TRIPHOSPHOHYDROLASE"/>
    <property type="match status" value="1"/>
</dbReference>
<evidence type="ECO:0000313" key="2">
    <source>
        <dbReference type="EMBL" id="OAL10182.1"/>
    </source>
</evidence>
<dbReference type="PANTHER" id="PTHR11373:SF4">
    <property type="entry name" value="DEOXYNUCLEOSIDE TRIPHOSPHATE TRIPHOSPHOHYDROLASE SAMHD1"/>
    <property type="match status" value="1"/>
</dbReference>
<dbReference type="CDD" id="cd00077">
    <property type="entry name" value="HDc"/>
    <property type="match status" value="1"/>
</dbReference>
<dbReference type="InterPro" id="IPR050135">
    <property type="entry name" value="dGTPase-like"/>
</dbReference>
<dbReference type="GO" id="GO:0008832">
    <property type="term" value="F:dGTPase activity"/>
    <property type="evidence" value="ECO:0007669"/>
    <property type="project" value="TreeGrafter"/>
</dbReference>
<dbReference type="GO" id="GO:0006203">
    <property type="term" value="P:dGTP catabolic process"/>
    <property type="evidence" value="ECO:0007669"/>
    <property type="project" value="TreeGrafter"/>
</dbReference>
<accession>A0A1A9QC78</accession>
<dbReference type="STRING" id="432608.A6V39_01895"/>
<keyword evidence="2" id="KW-0378">Hydrolase</keyword>
<organism evidence="2 3">
    <name type="scientific">Candidatus Mycoplasma haematobovis</name>
    <dbReference type="NCBI Taxonomy" id="432608"/>
    <lineage>
        <taxon>Bacteria</taxon>
        <taxon>Bacillati</taxon>
        <taxon>Mycoplasmatota</taxon>
        <taxon>Mollicutes</taxon>
        <taxon>Mycoplasmataceae</taxon>
        <taxon>Mycoplasma</taxon>
    </lineage>
</organism>
<feature type="domain" description="HD/PDEase" evidence="1">
    <location>
        <begin position="67"/>
        <end position="209"/>
    </location>
</feature>
<comment type="caution">
    <text evidence="2">The sequence shown here is derived from an EMBL/GenBank/DDBJ whole genome shotgun (WGS) entry which is preliminary data.</text>
</comment>
<proteinExistence type="predicted"/>
<dbReference type="SUPFAM" id="SSF109604">
    <property type="entry name" value="HD-domain/PDEase-like"/>
    <property type="match status" value="1"/>
</dbReference>
<dbReference type="Proteomes" id="UP000077623">
    <property type="component" value="Unassembled WGS sequence"/>
</dbReference>
<name>A0A1A9QC78_9MOLU</name>